<protein>
    <submittedName>
        <fullName evidence="2">Uncharacterized protein</fullName>
    </submittedName>
</protein>
<evidence type="ECO:0000313" key="3">
    <source>
        <dbReference type="Proteomes" id="UP000736672"/>
    </source>
</evidence>
<evidence type="ECO:0000313" key="2">
    <source>
        <dbReference type="EMBL" id="KAH7243773.1"/>
    </source>
</evidence>
<keyword evidence="3" id="KW-1185">Reference proteome</keyword>
<feature type="chain" id="PRO_5040493068" evidence="1">
    <location>
        <begin position="20"/>
        <end position="80"/>
    </location>
</feature>
<feature type="signal peptide" evidence="1">
    <location>
        <begin position="1"/>
        <end position="19"/>
    </location>
</feature>
<comment type="caution">
    <text evidence="2">The sequence shown here is derived from an EMBL/GenBank/DDBJ whole genome shotgun (WGS) entry which is preliminary data.</text>
</comment>
<sequence length="80" mass="8487">MMMKLTAVFVAALATLGAATPTPKGCTPGTYSCTPDATGWQVCNVDRTWVVAGACPPETTCAFNKENNSPYCVPIRLYNP</sequence>
<name>A0A9P9GS83_FUSSL</name>
<proteinExistence type="predicted"/>
<accession>A0A9P9GS83</accession>
<organism evidence="2 3">
    <name type="scientific">Fusarium solani</name>
    <name type="common">Filamentous fungus</name>
    <dbReference type="NCBI Taxonomy" id="169388"/>
    <lineage>
        <taxon>Eukaryota</taxon>
        <taxon>Fungi</taxon>
        <taxon>Dikarya</taxon>
        <taxon>Ascomycota</taxon>
        <taxon>Pezizomycotina</taxon>
        <taxon>Sordariomycetes</taxon>
        <taxon>Hypocreomycetidae</taxon>
        <taxon>Hypocreales</taxon>
        <taxon>Nectriaceae</taxon>
        <taxon>Fusarium</taxon>
        <taxon>Fusarium solani species complex</taxon>
    </lineage>
</organism>
<dbReference type="Proteomes" id="UP000736672">
    <property type="component" value="Unassembled WGS sequence"/>
</dbReference>
<evidence type="ECO:0000256" key="1">
    <source>
        <dbReference type="SAM" id="SignalP"/>
    </source>
</evidence>
<dbReference type="EMBL" id="JAGTJS010000018">
    <property type="protein sequence ID" value="KAH7243773.1"/>
    <property type="molecule type" value="Genomic_DNA"/>
</dbReference>
<keyword evidence="1" id="KW-0732">Signal</keyword>
<dbReference type="OrthoDB" id="4611802at2759"/>
<reference evidence="2" key="1">
    <citation type="journal article" date="2021" name="Nat. Commun.">
        <title>Genetic determinants of endophytism in the Arabidopsis root mycobiome.</title>
        <authorList>
            <person name="Mesny F."/>
            <person name="Miyauchi S."/>
            <person name="Thiergart T."/>
            <person name="Pickel B."/>
            <person name="Atanasova L."/>
            <person name="Karlsson M."/>
            <person name="Huettel B."/>
            <person name="Barry K.W."/>
            <person name="Haridas S."/>
            <person name="Chen C."/>
            <person name="Bauer D."/>
            <person name="Andreopoulos W."/>
            <person name="Pangilinan J."/>
            <person name="LaButti K."/>
            <person name="Riley R."/>
            <person name="Lipzen A."/>
            <person name="Clum A."/>
            <person name="Drula E."/>
            <person name="Henrissat B."/>
            <person name="Kohler A."/>
            <person name="Grigoriev I.V."/>
            <person name="Martin F.M."/>
            <person name="Hacquard S."/>
        </authorList>
    </citation>
    <scope>NUCLEOTIDE SEQUENCE</scope>
    <source>
        <strain evidence="2">FSSC 5 MPI-SDFR-AT-0091</strain>
    </source>
</reference>
<gene>
    <name evidence="2" type="ORF">B0J15DRAFT_552637</name>
</gene>
<dbReference type="AlphaFoldDB" id="A0A9P9GS83"/>